<sequence length="551" mass="63186">MGYLCYNYNDRVCASRKGRTVMKKFKTTGLCNPSKNYMVDITERLKQIKVMIDNGDYFTINRARQFGKTTTLAALERYLKDEYNVVRLDFQRIGDAGFKTEEAFVKSFSRAVLQKNSKINIPKSINDKLLDFINRSSGLAILDELFYCLIEWCSCSEKPIVLIIDEVDSASNNQVFLDFLAQLRLQYLDREDDEDNPAFQSVILAGVADIKHIKGNIRNDNDSKVNSPWNISADFNIDMSLSANGIKGMLDEYEADHNTGMNTKLIADSIYEHTSGYPFLVSRICQIIDEQLVPDKFDSLNKAWTKQGFNEAIKILLSEKNSLFQSLTGKLTNYPDLKRSIRSILMEGTTLSYSALQESISQMEMYGFIKNNHNTVAISNRIFETLLYNLFLSDEEIKSSAMFNEGTLAKNIFVEDGRLNMRLVIEHFIKTYTQIFGSLEDKFKEKDGREQFLLFLKPIINGTGNYYIEAQTRDQTRTDVVVDYLGQQDIIELKIWRGQKYNADGEQQLVGYLDHFGLNIGYMLTFNFNKNKEQGVKLVKIGDKTIYEGTV</sequence>
<dbReference type="Gene3D" id="3.40.50.300">
    <property type="entry name" value="P-loop containing nucleotide triphosphate hydrolases"/>
    <property type="match status" value="1"/>
</dbReference>
<dbReference type="AlphaFoldDB" id="A0A011W1J9"/>
<gene>
    <name evidence="1" type="ORF">RASY3_03175</name>
</gene>
<keyword evidence="2" id="KW-1185">Reference proteome</keyword>
<dbReference type="InterPro" id="IPR027417">
    <property type="entry name" value="P-loop_NTPase"/>
</dbReference>
<name>A0A011W1J9_RUMAL</name>
<proteinExistence type="predicted"/>
<dbReference type="SUPFAM" id="SSF52540">
    <property type="entry name" value="P-loop containing nucleoside triphosphate hydrolases"/>
    <property type="match status" value="1"/>
</dbReference>
<dbReference type="Pfam" id="PF14516">
    <property type="entry name" value="AAA_35"/>
    <property type="match status" value="1"/>
</dbReference>
<dbReference type="PATRIC" id="fig|1341156.4.peg.354"/>
<reference evidence="1 2" key="1">
    <citation type="submission" date="2013-06" db="EMBL/GenBank/DDBJ databases">
        <title>Rumen cellulosomics: divergent fiber-degrading strategies revealed by comparative genome-wide analysis of six Ruminococcal strains.</title>
        <authorList>
            <person name="Dassa B."/>
            <person name="Borovok I."/>
            <person name="Lamed R."/>
            <person name="Flint H."/>
            <person name="Yeoman C.J."/>
            <person name="White B."/>
            <person name="Bayer E.A."/>
        </authorList>
    </citation>
    <scope>NUCLEOTIDE SEQUENCE [LARGE SCALE GENOMIC DNA]</scope>
    <source>
        <strain evidence="1 2">SY3</strain>
    </source>
</reference>
<organism evidence="1 2">
    <name type="scientific">Ruminococcus albus SY3</name>
    <dbReference type="NCBI Taxonomy" id="1341156"/>
    <lineage>
        <taxon>Bacteria</taxon>
        <taxon>Bacillati</taxon>
        <taxon>Bacillota</taxon>
        <taxon>Clostridia</taxon>
        <taxon>Eubacteriales</taxon>
        <taxon>Oscillospiraceae</taxon>
        <taxon>Ruminococcus</taxon>
    </lineage>
</organism>
<evidence type="ECO:0000313" key="1">
    <source>
        <dbReference type="EMBL" id="EXM40733.1"/>
    </source>
</evidence>
<protein>
    <submittedName>
        <fullName evidence="1">9-O-acetyl-N-acetylneuraminate esterase</fullName>
    </submittedName>
</protein>
<dbReference type="Proteomes" id="UP000021369">
    <property type="component" value="Unassembled WGS sequence"/>
</dbReference>
<dbReference type="EMBL" id="JEOB01000001">
    <property type="protein sequence ID" value="EXM40733.1"/>
    <property type="molecule type" value="Genomic_DNA"/>
</dbReference>
<evidence type="ECO:0000313" key="2">
    <source>
        <dbReference type="Proteomes" id="UP000021369"/>
    </source>
</evidence>
<accession>A0A011W1J9</accession>
<comment type="caution">
    <text evidence="1">The sequence shown here is derived from an EMBL/GenBank/DDBJ whole genome shotgun (WGS) entry which is preliminary data.</text>
</comment>